<evidence type="ECO:0000313" key="4">
    <source>
        <dbReference type="Proteomes" id="UP001443563"/>
    </source>
</evidence>
<feature type="region of interest" description="Disordered" evidence="1">
    <location>
        <begin position="866"/>
        <end position="920"/>
    </location>
</feature>
<feature type="compositionally biased region" description="Polar residues" evidence="1">
    <location>
        <begin position="910"/>
        <end position="920"/>
    </location>
</feature>
<dbReference type="Proteomes" id="UP001443563">
    <property type="component" value="Unassembled WGS sequence"/>
</dbReference>
<keyword evidence="2" id="KW-1133">Transmembrane helix</keyword>
<gene>
    <name evidence="3" type="ORF">Q4I29_004106</name>
</gene>
<dbReference type="EMBL" id="JBAMZM010000025">
    <property type="protein sequence ID" value="KAL0504484.1"/>
    <property type="molecule type" value="Genomic_DNA"/>
</dbReference>
<feature type="region of interest" description="Disordered" evidence="1">
    <location>
        <begin position="1148"/>
        <end position="1167"/>
    </location>
</feature>
<feature type="transmembrane region" description="Helical" evidence="2">
    <location>
        <begin position="12"/>
        <end position="34"/>
    </location>
</feature>
<accession>A0ABR3E6K4</accession>
<feature type="compositionally biased region" description="Polar residues" evidence="1">
    <location>
        <begin position="395"/>
        <end position="405"/>
    </location>
</feature>
<keyword evidence="4" id="KW-1185">Reference proteome</keyword>
<feature type="region of interest" description="Disordered" evidence="1">
    <location>
        <begin position="110"/>
        <end position="133"/>
    </location>
</feature>
<feature type="region of interest" description="Disordered" evidence="1">
    <location>
        <begin position="1182"/>
        <end position="1281"/>
    </location>
</feature>
<feature type="region of interest" description="Disordered" evidence="1">
    <location>
        <begin position="1350"/>
        <end position="1389"/>
    </location>
</feature>
<feature type="compositionally biased region" description="Polar residues" evidence="1">
    <location>
        <begin position="1320"/>
        <end position="1333"/>
    </location>
</feature>
<feature type="region of interest" description="Disordered" evidence="1">
    <location>
        <begin position="1303"/>
        <end position="1333"/>
    </location>
</feature>
<evidence type="ECO:0000256" key="2">
    <source>
        <dbReference type="SAM" id="Phobius"/>
    </source>
</evidence>
<feature type="region of interest" description="Disordered" evidence="1">
    <location>
        <begin position="443"/>
        <end position="503"/>
    </location>
</feature>
<feature type="compositionally biased region" description="Low complexity" evidence="1">
    <location>
        <begin position="1380"/>
        <end position="1389"/>
    </location>
</feature>
<reference evidence="3 4" key="1">
    <citation type="submission" date="2024-02" db="EMBL/GenBank/DDBJ databases">
        <title>FIRST GENOME SEQUENCES OF Leishmania (Viannia) shawi, Leishmania (Viannia) lindenbergi AND Leishmania (Viannia) utingensis.</title>
        <authorList>
            <person name="Resadore F."/>
            <person name="Custodio M.G.F."/>
            <person name="Boite M.C."/>
            <person name="Cupolillo E."/>
            <person name="Ferreira G.E.M."/>
        </authorList>
    </citation>
    <scope>NUCLEOTIDE SEQUENCE [LARGE SCALE GENOMIC DNA]</scope>
    <source>
        <strain evidence="3 4">MCEB/BR/1984/M8408</strain>
    </source>
</reference>
<feature type="compositionally biased region" description="Low complexity" evidence="1">
    <location>
        <begin position="1089"/>
        <end position="1100"/>
    </location>
</feature>
<feature type="region of interest" description="Disordered" evidence="1">
    <location>
        <begin position="379"/>
        <end position="405"/>
    </location>
</feature>
<feature type="transmembrane region" description="Helical" evidence="2">
    <location>
        <begin position="40"/>
        <end position="62"/>
    </location>
</feature>
<feature type="compositionally biased region" description="Polar residues" evidence="1">
    <location>
        <begin position="668"/>
        <end position="681"/>
    </location>
</feature>
<feature type="region of interest" description="Disordered" evidence="1">
    <location>
        <begin position="1021"/>
        <end position="1052"/>
    </location>
</feature>
<feature type="compositionally biased region" description="Polar residues" evidence="1">
    <location>
        <begin position="1079"/>
        <end position="1088"/>
    </location>
</feature>
<feature type="region of interest" description="Disordered" evidence="1">
    <location>
        <begin position="213"/>
        <end position="284"/>
    </location>
</feature>
<keyword evidence="2" id="KW-0472">Membrane</keyword>
<evidence type="ECO:0000256" key="1">
    <source>
        <dbReference type="SAM" id="MobiDB-lite"/>
    </source>
</evidence>
<name>A0ABR3E6K4_9TRYP</name>
<sequence>MVTVLMCRVRRHFPLPSHFVCVCVCVRVISYFPFTLLSSVALLHVHTCAVSLPFPFYGLLYVPPRIAHTSSSPPFTSTIRRTCAFAMVKAVVMIILVMGCACVDECPSASPFSDPSRCSPPNATSEGIPHRKRRATLRVHPHLSHLLSPSAANMTSLPPPPPPPLLPPKCCLQPLITYLKRGRPVMRSAAAAPPSTIAVGAALLPMNDLRTGMAPAALPRDHDPQSTRPAATSPSPPMPTCRRLSYNSAKTGSSSRSHTRASPSSVASSHSCVRPPSQQQSQKLQHFWQKPVPVAEVATTTASLRSTTAAARATVIAADTCAIRHDSPLVARSRSPSICIGSAASPCSPEAPPFAATVAASATCAVVCSAKRGSGGTALLSHVPTDGRRGGATTAVGNGSTSPPSATIAQAVTATVIVKHRTPGRAKGPSLLSLPSLSSAAVSPRAAAPRPLPARHHSAGTTTLASSGLPVAQPQPQRAAPPPQRRRSRSASSGICGAGTNPNNVYFQPAPTLRNVGAGDPSPFSAGQLAMPRRSPQWPAVAPALTVAATTTRTVQQRAPPVQLVRPAELHRSATMVTRVAAAVQDRLQPPHRSKLARTLSVTSVQHRRRTPSTGSFDGGSDSARNTESVASASLFTRRASISPLGAVAEAPGGRSIAPTASRRPRLSTASGPLSTYTTRGARSGRSPAGHIEPWSSDNGAPDFVAASNNTTAEERTLLRKDVVRSSSAPAHKQRHARSSSRTSSAVPGNLASQAPRTADGCGALAAAPPLLVRSASVSSAHQRRPHISTDNPVGIVATAASGPATVSTSFVRTSLVPRRSQSRNGTSGTTRSGATGKNALTSLGTAAVSITARAPNVNIDVTARRANPGATRPTIDSTAGAGDPCSRPLASTEAGLRRLASRKPRDGGSKNTVSASQSSMIEMEESKAFLQEFQRMNERELALFGTLLATVASEQQQQQQRCDLGIAGGAALGADKADDTAMLSSAAGDRAAGIAPSTGVVVSAEDVTVWACKRAVSLPLHQQQGQSKLEQTSGMPPPTTTTPGRPEAVAPPHLHADDELIVLVRRSHSCTASLHAPPSSSMSGSEAQQLQTDQLTQRTDGTKGQDDAHLVTSPHAAVRPPPHQQQQQGIVVDTAAGSRSRCCATALHRASRSPSPAPPPLVSTADGKENDLQTLLLNSASSTSVPASSLPTPTCAQAHPGTTRVPQQQQQQQPQVGMLASACPDMSGSGGLRPRAETDVNTSANRTAAGAAWKSSVEAMSRSTRTVRKELPSSTGAAAATAGTVRQGMVCDGPSSAAAAAAAGRIRGGGRRRCGANNGKDTSPSPPEQQRQCNAEGYADIIRRYIPNGLEESHDGNGIDGCDNNLKEGGVPFDEDPHSAGASASSLSRAASEASAPLAALKRAKEMAAELAAAARTKTIAADKYSAAMMPTPFLSPSIFSFADSPTSGSASMSRASGGYATGAATEISGVRVTAAQLQLLIDGSRSQANYARYQPL</sequence>
<feature type="region of interest" description="Disordered" evidence="1">
    <location>
        <begin position="817"/>
        <end position="838"/>
    </location>
</feature>
<feature type="compositionally biased region" description="Low complexity" evidence="1">
    <location>
        <begin position="253"/>
        <end position="275"/>
    </location>
</feature>
<keyword evidence="2" id="KW-0812">Transmembrane</keyword>
<evidence type="ECO:0000313" key="3">
    <source>
        <dbReference type="EMBL" id="KAL0504484.1"/>
    </source>
</evidence>
<feature type="compositionally biased region" description="Basic and acidic residues" evidence="1">
    <location>
        <begin position="713"/>
        <end position="724"/>
    </location>
</feature>
<feature type="region of interest" description="Disordered" evidence="1">
    <location>
        <begin position="590"/>
        <end position="629"/>
    </location>
</feature>
<feature type="region of interest" description="Disordered" evidence="1">
    <location>
        <begin position="647"/>
        <end position="756"/>
    </location>
</feature>
<proteinExistence type="predicted"/>
<organism evidence="3 4">
    <name type="scientific">Leishmania shawi</name>
    <dbReference type="NCBI Taxonomy" id="5680"/>
    <lineage>
        <taxon>Eukaryota</taxon>
        <taxon>Discoba</taxon>
        <taxon>Euglenozoa</taxon>
        <taxon>Kinetoplastea</taxon>
        <taxon>Metakinetoplastina</taxon>
        <taxon>Trypanosomatida</taxon>
        <taxon>Trypanosomatidae</taxon>
        <taxon>Leishmaniinae</taxon>
        <taxon>Leishmania</taxon>
        <taxon>Leishmania guyanensis species complex</taxon>
    </lineage>
</organism>
<feature type="transmembrane region" description="Helical" evidence="2">
    <location>
        <begin position="82"/>
        <end position="99"/>
    </location>
</feature>
<comment type="caution">
    <text evidence="3">The sequence shown here is derived from an EMBL/GenBank/DDBJ whole genome shotgun (WGS) entry which is preliminary data.</text>
</comment>
<feature type="region of interest" description="Disordered" evidence="1">
    <location>
        <begin position="1072"/>
        <end position="1109"/>
    </location>
</feature>
<feature type="compositionally biased region" description="Low complexity" evidence="1">
    <location>
        <begin position="1182"/>
        <end position="1195"/>
    </location>
</feature>
<protein>
    <submittedName>
        <fullName evidence="3">Uncharacterized protein</fullName>
    </submittedName>
</protein>
<feature type="compositionally biased region" description="Low complexity" evidence="1">
    <location>
        <begin position="819"/>
        <end position="837"/>
    </location>
</feature>
<feature type="compositionally biased region" description="Polar residues" evidence="1">
    <location>
        <begin position="1021"/>
        <end position="1035"/>
    </location>
</feature>
<feature type="compositionally biased region" description="Low complexity" evidence="1">
    <location>
        <begin position="1207"/>
        <end position="1216"/>
    </location>
</feature>